<evidence type="ECO:0000313" key="4">
    <source>
        <dbReference type="EMBL" id="BBE20870.1"/>
    </source>
</evidence>
<evidence type="ECO:0000256" key="2">
    <source>
        <dbReference type="ARBA" id="ARBA00022729"/>
    </source>
</evidence>
<evidence type="ECO:0008006" key="6">
    <source>
        <dbReference type="Google" id="ProtNLM"/>
    </source>
</evidence>
<dbReference type="InterPro" id="IPR009742">
    <property type="entry name" value="Curlin_rpt"/>
</dbReference>
<reference evidence="4" key="1">
    <citation type="journal article" date="2020" name="Int. J. Syst. Evol. Microbiol.">
        <title>Aquipluma nitroreducens gen. nov. sp. nov., a novel facultatively anaerobic bacterium isolated from a freshwater lake.</title>
        <authorList>
            <person name="Watanabe M."/>
            <person name="Kojima H."/>
            <person name="Fukui M."/>
        </authorList>
    </citation>
    <scope>NUCLEOTIDE SEQUENCE</scope>
    <source>
        <strain evidence="4">MeG22</strain>
    </source>
</reference>
<dbReference type="KEGG" id="anf:AQPE_5065"/>
<dbReference type="Pfam" id="PF07012">
    <property type="entry name" value="Curlin_rpt"/>
    <property type="match status" value="1"/>
</dbReference>
<gene>
    <name evidence="4" type="ORF">AQPE_5065</name>
</gene>
<keyword evidence="2 3" id="KW-0732">Signal</keyword>
<name>A0A5K7SGX0_9BACT</name>
<dbReference type="RefSeq" id="WP_318348962.1">
    <property type="nucleotide sequence ID" value="NZ_AP018694.1"/>
</dbReference>
<feature type="chain" id="PRO_5024327993" description="Curlin associated repeat-containing protein" evidence="3">
    <location>
        <begin position="20"/>
        <end position="348"/>
    </location>
</feature>
<dbReference type="GO" id="GO:0009289">
    <property type="term" value="C:pilus"/>
    <property type="evidence" value="ECO:0007669"/>
    <property type="project" value="InterPro"/>
</dbReference>
<evidence type="ECO:0000313" key="5">
    <source>
        <dbReference type="Proteomes" id="UP001193389"/>
    </source>
</evidence>
<evidence type="ECO:0000256" key="1">
    <source>
        <dbReference type="ARBA" id="ARBA00009766"/>
    </source>
</evidence>
<dbReference type="PROSITE" id="PS51257">
    <property type="entry name" value="PROKAR_LIPOPROTEIN"/>
    <property type="match status" value="1"/>
</dbReference>
<dbReference type="GO" id="GO:0007155">
    <property type="term" value="P:cell adhesion"/>
    <property type="evidence" value="ECO:0007669"/>
    <property type="project" value="InterPro"/>
</dbReference>
<accession>A0A5K7SGX0</accession>
<comment type="similarity">
    <text evidence="1">Belongs to the CsgA/CsgB family.</text>
</comment>
<dbReference type="Proteomes" id="UP001193389">
    <property type="component" value="Chromosome"/>
</dbReference>
<feature type="signal peptide" evidence="3">
    <location>
        <begin position="1"/>
        <end position="19"/>
    </location>
</feature>
<evidence type="ECO:0000256" key="3">
    <source>
        <dbReference type="SAM" id="SignalP"/>
    </source>
</evidence>
<organism evidence="4 5">
    <name type="scientific">Aquipluma nitroreducens</name>
    <dbReference type="NCBI Taxonomy" id="2010828"/>
    <lineage>
        <taxon>Bacteria</taxon>
        <taxon>Pseudomonadati</taxon>
        <taxon>Bacteroidota</taxon>
        <taxon>Bacteroidia</taxon>
        <taxon>Marinilabiliales</taxon>
        <taxon>Prolixibacteraceae</taxon>
        <taxon>Aquipluma</taxon>
    </lineage>
</organism>
<keyword evidence="5" id="KW-1185">Reference proteome</keyword>
<dbReference type="AlphaFoldDB" id="A0A5K7SGX0"/>
<dbReference type="EMBL" id="AP018694">
    <property type="protein sequence ID" value="BBE20870.1"/>
    <property type="molecule type" value="Genomic_DNA"/>
</dbReference>
<proteinExistence type="inferred from homology"/>
<protein>
    <recommendedName>
        <fullName evidence="6">Curlin associated repeat-containing protein</fullName>
    </recommendedName>
</protein>
<sequence>MKKVSLFLGFAFMACMVFAQNNATVNQFGSNIGSVNQDGSGNNATIQQGSSGAAVTNNHAPAYVGDWIQGSYIHQIGQTNTAEATVRQSGNGTDINQVGDVNTAKQDVGSYYEETTSYTKMGLDIDQIGGNNWATQKTIKTYGNFGVQGMTVYQGGNYNIADQVSIGGMGQVQSIKQVGDNNNNPIKSGNTFDLSSTTINNPLAVLQNPLTLAFTFGAGAQTVSLPLTQYSKQELGKATIDVLGSDNNTYQFQETPTWGGGKNQATIDLIGNKNDVAQGQLGALNNSDFDLTGDENVVSNSQLGNSNIADVNILGSYNVVGIEQTGDLNNATVNQTGNSNLARIIQQP</sequence>